<dbReference type="AlphaFoldDB" id="A0A9N9EUZ0"/>
<gene>
    <name evidence="1" type="ORF">FMOSSE_LOCUS13373</name>
</gene>
<proteinExistence type="predicted"/>
<accession>A0A9N9EUZ0</accession>
<reference evidence="1" key="1">
    <citation type="submission" date="2021-06" db="EMBL/GenBank/DDBJ databases">
        <authorList>
            <person name="Kallberg Y."/>
            <person name="Tangrot J."/>
            <person name="Rosling A."/>
        </authorList>
    </citation>
    <scope>NUCLEOTIDE SEQUENCE</scope>
    <source>
        <strain evidence="1">87-6 pot B 2015</strain>
    </source>
</reference>
<comment type="caution">
    <text evidence="1">The sequence shown here is derived from an EMBL/GenBank/DDBJ whole genome shotgun (WGS) entry which is preliminary data.</text>
</comment>
<evidence type="ECO:0000313" key="2">
    <source>
        <dbReference type="Proteomes" id="UP000789375"/>
    </source>
</evidence>
<sequence>TLTLPELKSHLCAMAINYKIMTFLKLMKMRLLANHYWFLTKPTGPSDKLNDNLSANIKKTLGGEEGPILIAFVPGDKIIKIVSTFNSDASRLAIRHPI</sequence>
<feature type="non-terminal residue" evidence="1">
    <location>
        <position position="98"/>
    </location>
</feature>
<protein>
    <submittedName>
        <fullName evidence="1">1719_t:CDS:1</fullName>
    </submittedName>
</protein>
<dbReference type="EMBL" id="CAJVPP010007777">
    <property type="protein sequence ID" value="CAG8691583.1"/>
    <property type="molecule type" value="Genomic_DNA"/>
</dbReference>
<keyword evidence="2" id="KW-1185">Reference proteome</keyword>
<name>A0A9N9EUZ0_FUNMO</name>
<dbReference type="Proteomes" id="UP000789375">
    <property type="component" value="Unassembled WGS sequence"/>
</dbReference>
<organism evidence="1 2">
    <name type="scientific">Funneliformis mosseae</name>
    <name type="common">Endomycorrhizal fungus</name>
    <name type="synonym">Glomus mosseae</name>
    <dbReference type="NCBI Taxonomy" id="27381"/>
    <lineage>
        <taxon>Eukaryota</taxon>
        <taxon>Fungi</taxon>
        <taxon>Fungi incertae sedis</taxon>
        <taxon>Mucoromycota</taxon>
        <taxon>Glomeromycotina</taxon>
        <taxon>Glomeromycetes</taxon>
        <taxon>Glomerales</taxon>
        <taxon>Glomeraceae</taxon>
        <taxon>Funneliformis</taxon>
    </lineage>
</organism>
<evidence type="ECO:0000313" key="1">
    <source>
        <dbReference type="EMBL" id="CAG8691583.1"/>
    </source>
</evidence>